<evidence type="ECO:0000313" key="3">
    <source>
        <dbReference type="Proteomes" id="UP000008810"/>
    </source>
</evidence>
<dbReference type="Gramene" id="KQK22731">
    <property type="protein sequence ID" value="KQK22731"/>
    <property type="gene ID" value="BRADI_1g69048v3"/>
</dbReference>
<keyword evidence="3" id="KW-1185">Reference proteome</keyword>
<dbReference type="InParanoid" id="A0A0Q3JZ47"/>
<evidence type="ECO:0000313" key="2">
    <source>
        <dbReference type="EnsemblPlants" id="KQK22731"/>
    </source>
</evidence>
<dbReference type="EnsemblPlants" id="KQK22731">
    <property type="protein sequence ID" value="KQK22731"/>
    <property type="gene ID" value="BRADI_1g69048v3"/>
</dbReference>
<reference evidence="1 2" key="1">
    <citation type="journal article" date="2010" name="Nature">
        <title>Genome sequencing and analysis of the model grass Brachypodium distachyon.</title>
        <authorList>
            <consortium name="International Brachypodium Initiative"/>
        </authorList>
    </citation>
    <scope>NUCLEOTIDE SEQUENCE [LARGE SCALE GENOMIC DNA]</scope>
    <source>
        <strain evidence="1 2">Bd21</strain>
    </source>
</reference>
<reference evidence="1" key="2">
    <citation type="submission" date="2017-06" db="EMBL/GenBank/DDBJ databases">
        <title>WGS assembly of Brachypodium distachyon.</title>
        <authorList>
            <consortium name="The International Brachypodium Initiative"/>
            <person name="Lucas S."/>
            <person name="Harmon-Smith M."/>
            <person name="Lail K."/>
            <person name="Tice H."/>
            <person name="Grimwood J."/>
            <person name="Bruce D."/>
            <person name="Barry K."/>
            <person name="Shu S."/>
            <person name="Lindquist E."/>
            <person name="Wang M."/>
            <person name="Pitluck S."/>
            <person name="Vogel J.P."/>
            <person name="Garvin D.F."/>
            <person name="Mockler T.C."/>
            <person name="Schmutz J."/>
            <person name="Rokhsar D."/>
            <person name="Bevan M.W."/>
        </authorList>
    </citation>
    <scope>NUCLEOTIDE SEQUENCE</scope>
    <source>
        <strain evidence="1">Bd21</strain>
    </source>
</reference>
<name>A0A0Q3JZ47_BRADI</name>
<dbReference type="EMBL" id="CM000880">
    <property type="protein sequence ID" value="KQK22731.1"/>
    <property type="molecule type" value="Genomic_DNA"/>
</dbReference>
<organism evidence="1">
    <name type="scientific">Brachypodium distachyon</name>
    <name type="common">Purple false brome</name>
    <name type="synonym">Trachynia distachya</name>
    <dbReference type="NCBI Taxonomy" id="15368"/>
    <lineage>
        <taxon>Eukaryota</taxon>
        <taxon>Viridiplantae</taxon>
        <taxon>Streptophyta</taxon>
        <taxon>Embryophyta</taxon>
        <taxon>Tracheophyta</taxon>
        <taxon>Spermatophyta</taxon>
        <taxon>Magnoliopsida</taxon>
        <taxon>Liliopsida</taxon>
        <taxon>Poales</taxon>
        <taxon>Poaceae</taxon>
        <taxon>BOP clade</taxon>
        <taxon>Pooideae</taxon>
        <taxon>Stipodae</taxon>
        <taxon>Brachypodieae</taxon>
        <taxon>Brachypodium</taxon>
    </lineage>
</organism>
<protein>
    <submittedName>
        <fullName evidence="1 2">Uncharacterized protein</fullName>
    </submittedName>
</protein>
<reference evidence="2" key="3">
    <citation type="submission" date="2018-08" db="UniProtKB">
        <authorList>
            <consortium name="EnsemblPlants"/>
        </authorList>
    </citation>
    <scope>IDENTIFICATION</scope>
    <source>
        <strain evidence="2">cv. Bd21</strain>
    </source>
</reference>
<proteinExistence type="predicted"/>
<evidence type="ECO:0000313" key="1">
    <source>
        <dbReference type="EMBL" id="KQK22731.1"/>
    </source>
</evidence>
<sequence length="107" mass="12181">MAGRHLNKDVSCVLGGDRTGVICLAPGSPPLVARCPFVCSSHRSDYLEHDRQIRIYKVLQSRNCHGSTTQRARYNQQFTFSIYRAIYEVKLRSSLFSTLFRSKSIVI</sequence>
<gene>
    <name evidence="1" type="ORF">BRADI_1g69048v3</name>
</gene>
<dbReference type="FunCoup" id="A0A0Q3JZ47">
    <property type="interactions" value="252"/>
</dbReference>
<accession>A0A0Q3JZ47</accession>
<dbReference type="Proteomes" id="UP000008810">
    <property type="component" value="Chromosome 1"/>
</dbReference>
<dbReference type="AlphaFoldDB" id="A0A0Q3JZ47"/>